<dbReference type="Proteomes" id="UP001412067">
    <property type="component" value="Unassembled WGS sequence"/>
</dbReference>
<feature type="region of interest" description="Disordered" evidence="1">
    <location>
        <begin position="15"/>
        <end position="38"/>
    </location>
</feature>
<evidence type="ECO:0000313" key="2">
    <source>
        <dbReference type="EMBL" id="KAK8967321.1"/>
    </source>
</evidence>
<evidence type="ECO:0000313" key="3">
    <source>
        <dbReference type="Proteomes" id="UP001412067"/>
    </source>
</evidence>
<organism evidence="2 3">
    <name type="scientific">Platanthera guangdongensis</name>
    <dbReference type="NCBI Taxonomy" id="2320717"/>
    <lineage>
        <taxon>Eukaryota</taxon>
        <taxon>Viridiplantae</taxon>
        <taxon>Streptophyta</taxon>
        <taxon>Embryophyta</taxon>
        <taxon>Tracheophyta</taxon>
        <taxon>Spermatophyta</taxon>
        <taxon>Magnoliopsida</taxon>
        <taxon>Liliopsida</taxon>
        <taxon>Asparagales</taxon>
        <taxon>Orchidaceae</taxon>
        <taxon>Orchidoideae</taxon>
        <taxon>Orchideae</taxon>
        <taxon>Orchidinae</taxon>
        <taxon>Platanthera</taxon>
    </lineage>
</organism>
<protein>
    <submittedName>
        <fullName evidence="2">Uncharacterized protein</fullName>
    </submittedName>
</protein>
<comment type="caution">
    <text evidence="2">The sequence shown here is derived from an EMBL/GenBank/DDBJ whole genome shotgun (WGS) entry which is preliminary data.</text>
</comment>
<proteinExistence type="predicted"/>
<name>A0ABR2MTA7_9ASPA</name>
<accession>A0ABR2MTA7</accession>
<evidence type="ECO:0000256" key="1">
    <source>
        <dbReference type="SAM" id="MobiDB-lite"/>
    </source>
</evidence>
<dbReference type="EMBL" id="JBBWWR010000005">
    <property type="protein sequence ID" value="KAK8967321.1"/>
    <property type="molecule type" value="Genomic_DNA"/>
</dbReference>
<reference evidence="2 3" key="1">
    <citation type="journal article" date="2022" name="Nat. Plants">
        <title>Genomes of leafy and leafless Platanthera orchids illuminate the evolution of mycoheterotrophy.</title>
        <authorList>
            <person name="Li M.H."/>
            <person name="Liu K.W."/>
            <person name="Li Z."/>
            <person name="Lu H.C."/>
            <person name="Ye Q.L."/>
            <person name="Zhang D."/>
            <person name="Wang J.Y."/>
            <person name="Li Y.F."/>
            <person name="Zhong Z.M."/>
            <person name="Liu X."/>
            <person name="Yu X."/>
            <person name="Liu D.K."/>
            <person name="Tu X.D."/>
            <person name="Liu B."/>
            <person name="Hao Y."/>
            <person name="Liao X.Y."/>
            <person name="Jiang Y.T."/>
            <person name="Sun W.H."/>
            <person name="Chen J."/>
            <person name="Chen Y.Q."/>
            <person name="Ai Y."/>
            <person name="Zhai J.W."/>
            <person name="Wu S.S."/>
            <person name="Zhou Z."/>
            <person name="Hsiao Y.Y."/>
            <person name="Wu W.L."/>
            <person name="Chen Y.Y."/>
            <person name="Lin Y.F."/>
            <person name="Hsu J.L."/>
            <person name="Li C.Y."/>
            <person name="Wang Z.W."/>
            <person name="Zhao X."/>
            <person name="Zhong W.Y."/>
            <person name="Ma X.K."/>
            <person name="Ma L."/>
            <person name="Huang J."/>
            <person name="Chen G.Z."/>
            <person name="Huang M.Z."/>
            <person name="Huang L."/>
            <person name="Peng D.H."/>
            <person name="Luo Y.B."/>
            <person name="Zou S.Q."/>
            <person name="Chen S.P."/>
            <person name="Lan S."/>
            <person name="Tsai W.C."/>
            <person name="Van de Peer Y."/>
            <person name="Liu Z.J."/>
        </authorList>
    </citation>
    <scope>NUCLEOTIDE SEQUENCE [LARGE SCALE GENOMIC DNA]</scope>
    <source>
        <strain evidence="2">Lor288</strain>
    </source>
</reference>
<sequence>MVQLKRDHGNFAIPLLRRPRTPPSLHSPARNLPIAPLHSGERFTSPLRRRFSASLQPPSLLSITTQVIFFFLHSHALPRRSGQVQPLSFFSDDHIEEYLPQRLVRSFSGKLHTRQDGSNSSAVSGALNSVRYGVRGCARMSYINFSFENSYISSSSSMKGLKKRSSWSAGVLDQGSNPLKRSKLMKSDTQIFQPSSLRIVESFAMASYLAIIQFNQAPWMPLLILLIE</sequence>
<keyword evidence="3" id="KW-1185">Reference proteome</keyword>
<gene>
    <name evidence="2" type="ORF">KSP40_PGU017393</name>
</gene>